<name>A0A9D1KRQ5_9FIRM</name>
<keyword evidence="7" id="KW-0067">ATP-binding</keyword>
<keyword evidence="10" id="KW-0238">DNA-binding</keyword>
<evidence type="ECO:0000256" key="3">
    <source>
        <dbReference type="ARBA" id="ARBA00022741"/>
    </source>
</evidence>
<evidence type="ECO:0000256" key="9">
    <source>
        <dbReference type="ARBA" id="ARBA00023014"/>
    </source>
</evidence>
<dbReference type="InterPro" id="IPR014013">
    <property type="entry name" value="Helic_SF1/SF2_ATP-bd_DinG/Rad3"/>
</dbReference>
<dbReference type="Gene3D" id="3.40.50.300">
    <property type="entry name" value="P-loop containing nucleotide triphosphate hydrolases"/>
    <property type="match status" value="2"/>
</dbReference>
<dbReference type="SMART" id="SM00488">
    <property type="entry name" value="DEXDc2"/>
    <property type="match status" value="1"/>
</dbReference>
<dbReference type="InterPro" id="IPR027417">
    <property type="entry name" value="P-loop_NTPase"/>
</dbReference>
<keyword evidence="3" id="KW-0547">Nucleotide-binding</keyword>
<dbReference type="SUPFAM" id="SSF52540">
    <property type="entry name" value="P-loop containing nucleoside triphosphate hydrolases"/>
    <property type="match status" value="2"/>
</dbReference>
<sequence>MSSNPQESSVVKLSARELAEFLLRSGSIDSRHGGVMRAQEGARIHRRLQAACKKQEGSDYQSEVYLKGERKLDGLCYLIDGRADGIFTSPDGIRTIDEIKTVEGEVLQDSCPEHWAQARIYAALLCELEVLSRVRVQLTYFRIDLQQTVIYTEEEDAAWLENYLSELLRQYSPWAKREDDWRRERTASLSQLVFPFERYRPGQREMAGEIFRTFRDGRILLCQAPTGTGKSMSSIFPALKAMGEGYGDRVFYLTARGTAAYSAEKAVGILRSGTDSPLRLKNLTLTSKEKLCFLEQRSCTPEDCPYANGYYDRLRAGIAAALEQDSFTREEIERLAKEHTLCPFEFQLDLSLWCDLIVGDYNYLFDPKVSLRRFFESGGDYLFLVDEAHNLPDRARDMYSASLRRSDFSEAAAVFGRKKPKVKKLMREMERSFDRLREIADEEENRTFFQDAPSESFIAQLTEMPGPFQEFLDKNREGEEHDAVLNLYFLVMDFLRVADGYDSHYITQASAYGRDTEITLLCLDPSDFLSDCFSLGRGGVLFSATLSPPGFYRDVCGCGEARCVSLPSPFPRHNLGLYIAGDVSTKYRDREKSAPVVAEYLYAMTAGKTGNYMVYFPSYAYLTMVLELFEEAHPEIVTLVQQPGMDDAAREEFLSHFSETPDRTLLGFGVMGGVFGEGIDLTGERLIGTAVVGVGLPMVSPRQEKLREYMENRFGSGFDYAYRFPGMNRVLQAAGRVIRTAVDRGVVLLLDDRYLTAGYRMLCPPHW</sequence>
<evidence type="ECO:0000256" key="8">
    <source>
        <dbReference type="ARBA" id="ARBA00023004"/>
    </source>
</evidence>
<feature type="non-terminal residue" evidence="15">
    <location>
        <position position="767"/>
    </location>
</feature>
<gene>
    <name evidence="15" type="ORF">IAC43_00795</name>
</gene>
<dbReference type="GO" id="GO:0046872">
    <property type="term" value="F:metal ion binding"/>
    <property type="evidence" value="ECO:0007669"/>
    <property type="project" value="UniProtKB-KW"/>
</dbReference>
<dbReference type="SMART" id="SM00491">
    <property type="entry name" value="HELICc2"/>
    <property type="match status" value="1"/>
</dbReference>
<dbReference type="PANTHER" id="PTHR11472:SF34">
    <property type="entry name" value="REGULATOR OF TELOMERE ELONGATION HELICASE 1"/>
    <property type="match status" value="1"/>
</dbReference>
<dbReference type="Gene3D" id="1.10.30.20">
    <property type="entry name" value="Bacterial XPD DNA helicase, FeS cluster domain"/>
    <property type="match status" value="1"/>
</dbReference>
<dbReference type="InterPro" id="IPR006555">
    <property type="entry name" value="ATP-dep_Helicase_C"/>
</dbReference>
<organism evidence="15 16">
    <name type="scientific">Candidatus Faecivivens stercoripullorum</name>
    <dbReference type="NCBI Taxonomy" id="2840805"/>
    <lineage>
        <taxon>Bacteria</taxon>
        <taxon>Bacillati</taxon>
        <taxon>Bacillota</taxon>
        <taxon>Clostridia</taxon>
        <taxon>Eubacteriales</taxon>
        <taxon>Oscillospiraceae</taxon>
        <taxon>Oscillospiraceae incertae sedis</taxon>
        <taxon>Candidatus Faecivivens</taxon>
    </lineage>
</organism>
<evidence type="ECO:0000256" key="1">
    <source>
        <dbReference type="ARBA" id="ARBA00022485"/>
    </source>
</evidence>
<dbReference type="InterPro" id="IPR045028">
    <property type="entry name" value="DinG/Rad3-like"/>
</dbReference>
<dbReference type="PANTHER" id="PTHR11472">
    <property type="entry name" value="DNA REPAIR DEAD HELICASE RAD3/XP-D SUBFAMILY MEMBER"/>
    <property type="match status" value="1"/>
</dbReference>
<dbReference type="GO" id="GO:0051539">
    <property type="term" value="F:4 iron, 4 sulfur cluster binding"/>
    <property type="evidence" value="ECO:0007669"/>
    <property type="project" value="UniProtKB-KW"/>
</dbReference>
<evidence type="ECO:0000256" key="12">
    <source>
        <dbReference type="ARBA" id="ARBA00023235"/>
    </source>
</evidence>
<dbReference type="InterPro" id="IPR010614">
    <property type="entry name" value="RAD3-like_helicase_DEAD"/>
</dbReference>
<dbReference type="Gene3D" id="3.90.320.10">
    <property type="match status" value="1"/>
</dbReference>
<reference evidence="15" key="1">
    <citation type="submission" date="2020-10" db="EMBL/GenBank/DDBJ databases">
        <authorList>
            <person name="Gilroy R."/>
        </authorList>
    </citation>
    <scope>NUCLEOTIDE SEQUENCE</scope>
    <source>
        <strain evidence="15">ChiBcec7-5410</strain>
    </source>
</reference>
<dbReference type="EMBL" id="DVLW01000024">
    <property type="protein sequence ID" value="HIT93701.1"/>
    <property type="molecule type" value="Genomic_DNA"/>
</dbReference>
<dbReference type="Gene3D" id="1.10.275.40">
    <property type="match status" value="1"/>
</dbReference>
<keyword evidence="11" id="KW-0234">DNA repair</keyword>
<keyword evidence="9" id="KW-0411">Iron-sulfur</keyword>
<dbReference type="Proteomes" id="UP000824160">
    <property type="component" value="Unassembled WGS sequence"/>
</dbReference>
<evidence type="ECO:0000256" key="11">
    <source>
        <dbReference type="ARBA" id="ARBA00023204"/>
    </source>
</evidence>
<keyword evidence="1" id="KW-0004">4Fe-4S</keyword>
<evidence type="ECO:0000256" key="6">
    <source>
        <dbReference type="ARBA" id="ARBA00022806"/>
    </source>
</evidence>
<dbReference type="PROSITE" id="PS51193">
    <property type="entry name" value="HELICASE_ATP_BIND_2"/>
    <property type="match status" value="1"/>
</dbReference>
<keyword evidence="5" id="KW-0378">Hydrolase</keyword>
<evidence type="ECO:0000259" key="14">
    <source>
        <dbReference type="PROSITE" id="PS51193"/>
    </source>
</evidence>
<comment type="similarity">
    <text evidence="13">Belongs to the helicase family. DinG subfamily.</text>
</comment>
<reference evidence="15" key="2">
    <citation type="journal article" date="2021" name="PeerJ">
        <title>Extensive microbial diversity within the chicken gut microbiome revealed by metagenomics and culture.</title>
        <authorList>
            <person name="Gilroy R."/>
            <person name="Ravi A."/>
            <person name="Getino M."/>
            <person name="Pursley I."/>
            <person name="Horton D.L."/>
            <person name="Alikhan N.F."/>
            <person name="Baker D."/>
            <person name="Gharbi K."/>
            <person name="Hall N."/>
            <person name="Watson M."/>
            <person name="Adriaenssens E.M."/>
            <person name="Foster-Nyarko E."/>
            <person name="Jarju S."/>
            <person name="Secka A."/>
            <person name="Antonio M."/>
            <person name="Oren A."/>
            <person name="Chaudhuri R.R."/>
            <person name="La Ragione R."/>
            <person name="Hildebrand F."/>
            <person name="Pallen M.J."/>
        </authorList>
    </citation>
    <scope>NUCLEOTIDE SEQUENCE</scope>
    <source>
        <strain evidence="15">ChiBcec7-5410</strain>
    </source>
</reference>
<keyword evidence="2" id="KW-0479">Metal-binding</keyword>
<dbReference type="GO" id="GO:0016818">
    <property type="term" value="F:hydrolase activity, acting on acid anhydrides, in phosphorus-containing anhydrides"/>
    <property type="evidence" value="ECO:0007669"/>
    <property type="project" value="InterPro"/>
</dbReference>
<dbReference type="InterPro" id="IPR014001">
    <property type="entry name" value="Helicase_ATP-bd"/>
</dbReference>
<dbReference type="GO" id="GO:0005524">
    <property type="term" value="F:ATP binding"/>
    <property type="evidence" value="ECO:0007669"/>
    <property type="project" value="UniProtKB-KW"/>
</dbReference>
<keyword evidence="6 15" id="KW-0347">Helicase</keyword>
<accession>A0A9D1KRQ5</accession>
<dbReference type="SMART" id="SM00487">
    <property type="entry name" value="DEXDc"/>
    <property type="match status" value="1"/>
</dbReference>
<keyword evidence="4" id="KW-0227">DNA damage</keyword>
<dbReference type="InterPro" id="IPR042493">
    <property type="entry name" value="XPD_DNA_FeS"/>
</dbReference>
<keyword evidence="12" id="KW-0413">Isomerase</keyword>
<evidence type="ECO:0000256" key="10">
    <source>
        <dbReference type="ARBA" id="ARBA00023125"/>
    </source>
</evidence>
<dbReference type="Pfam" id="PF06733">
    <property type="entry name" value="DEAD_2"/>
    <property type="match status" value="1"/>
</dbReference>
<comment type="caution">
    <text evidence="15">The sequence shown here is derived from an EMBL/GenBank/DDBJ whole genome shotgun (WGS) entry which is preliminary data.</text>
</comment>
<dbReference type="InterPro" id="IPR011604">
    <property type="entry name" value="PDDEXK-like_dom_sf"/>
</dbReference>
<proteinExistence type="inferred from homology"/>
<feature type="domain" description="Helicase ATP-binding" evidence="14">
    <location>
        <begin position="189"/>
        <end position="452"/>
    </location>
</feature>
<evidence type="ECO:0000256" key="13">
    <source>
        <dbReference type="ARBA" id="ARBA00038058"/>
    </source>
</evidence>
<evidence type="ECO:0000256" key="5">
    <source>
        <dbReference type="ARBA" id="ARBA00022801"/>
    </source>
</evidence>
<keyword evidence="8" id="KW-0408">Iron</keyword>
<evidence type="ECO:0000313" key="16">
    <source>
        <dbReference type="Proteomes" id="UP000824160"/>
    </source>
</evidence>
<dbReference type="GO" id="GO:0003678">
    <property type="term" value="F:DNA helicase activity"/>
    <property type="evidence" value="ECO:0007669"/>
    <property type="project" value="InterPro"/>
</dbReference>
<evidence type="ECO:0000313" key="15">
    <source>
        <dbReference type="EMBL" id="HIT93701.1"/>
    </source>
</evidence>
<dbReference type="AlphaFoldDB" id="A0A9D1KRQ5"/>
<evidence type="ECO:0000256" key="2">
    <source>
        <dbReference type="ARBA" id="ARBA00022723"/>
    </source>
</evidence>
<dbReference type="InterPro" id="IPR006554">
    <property type="entry name" value="Helicase-like_DEXD_c2"/>
</dbReference>
<dbReference type="GO" id="GO:0006281">
    <property type="term" value="P:DNA repair"/>
    <property type="evidence" value="ECO:0007669"/>
    <property type="project" value="UniProtKB-KW"/>
</dbReference>
<dbReference type="GO" id="GO:0003677">
    <property type="term" value="F:DNA binding"/>
    <property type="evidence" value="ECO:0007669"/>
    <property type="project" value="UniProtKB-KW"/>
</dbReference>
<evidence type="ECO:0000256" key="7">
    <source>
        <dbReference type="ARBA" id="ARBA00022840"/>
    </source>
</evidence>
<dbReference type="Pfam" id="PF13307">
    <property type="entry name" value="Helicase_C_2"/>
    <property type="match status" value="1"/>
</dbReference>
<protein>
    <submittedName>
        <fullName evidence="15">ATP-dependent DNA helicase</fullName>
    </submittedName>
</protein>
<evidence type="ECO:0000256" key="4">
    <source>
        <dbReference type="ARBA" id="ARBA00022763"/>
    </source>
</evidence>